<dbReference type="AlphaFoldDB" id="A0A660LGP5"/>
<dbReference type="EMBL" id="RBIL01000001">
    <property type="protein sequence ID" value="RKQ92114.1"/>
    <property type="molecule type" value="Genomic_DNA"/>
</dbReference>
<protein>
    <recommendedName>
        <fullName evidence="3">DUF2314 domain-containing protein</fullName>
    </recommendedName>
</protein>
<name>A0A660LGP5_9ACTN</name>
<gene>
    <name evidence="1" type="ORF">C8N24_1953</name>
</gene>
<sequence length="254" mass="28469">MTAICSICGQEHPLAEMVTAHIEPEDVPADARGATPERQDWWLADGEALHAEHPRSFFIPTRERREALRRGELIKLEFQYGPHADSEGEGHIERMWVEVAGPGEGILRNGPFRIQGLELGDHVTYAPEHVISIDYGDDELGYAQAERPIVDENVLLEDRAPDVVARAPGPDGADVWWMLVREDSSQPVQERINLLTDRFPALAEPLRAGAGVWERDGEAYRRVDETTGEWPSLLAFLADAAERLHRSEDQDTPD</sequence>
<reference evidence="1 2" key="1">
    <citation type="submission" date="2018-10" db="EMBL/GenBank/DDBJ databases">
        <title>Genomic Encyclopedia of Archaeal and Bacterial Type Strains, Phase II (KMG-II): from individual species to whole genera.</title>
        <authorList>
            <person name="Goeker M."/>
        </authorList>
    </citation>
    <scope>NUCLEOTIDE SEQUENCE [LARGE SCALE GENOMIC DNA]</scope>
    <source>
        <strain evidence="1 2">DSM 14954</strain>
    </source>
</reference>
<proteinExistence type="predicted"/>
<keyword evidence="2" id="KW-1185">Reference proteome</keyword>
<dbReference type="OrthoDB" id="6713581at2"/>
<evidence type="ECO:0000313" key="1">
    <source>
        <dbReference type="EMBL" id="RKQ92114.1"/>
    </source>
</evidence>
<organism evidence="1 2">
    <name type="scientific">Solirubrobacter pauli</name>
    <dbReference type="NCBI Taxonomy" id="166793"/>
    <lineage>
        <taxon>Bacteria</taxon>
        <taxon>Bacillati</taxon>
        <taxon>Actinomycetota</taxon>
        <taxon>Thermoleophilia</taxon>
        <taxon>Solirubrobacterales</taxon>
        <taxon>Solirubrobacteraceae</taxon>
        <taxon>Solirubrobacter</taxon>
    </lineage>
</organism>
<dbReference type="Proteomes" id="UP000278962">
    <property type="component" value="Unassembled WGS sequence"/>
</dbReference>
<evidence type="ECO:0000313" key="2">
    <source>
        <dbReference type="Proteomes" id="UP000278962"/>
    </source>
</evidence>
<accession>A0A660LGP5</accession>
<comment type="caution">
    <text evidence="1">The sequence shown here is derived from an EMBL/GenBank/DDBJ whole genome shotgun (WGS) entry which is preliminary data.</text>
</comment>
<evidence type="ECO:0008006" key="3">
    <source>
        <dbReference type="Google" id="ProtNLM"/>
    </source>
</evidence>
<dbReference type="RefSeq" id="WP_121249841.1">
    <property type="nucleotide sequence ID" value="NZ_RBIL01000001.1"/>
</dbReference>